<feature type="domain" description="Enoyl reductase (ER)" evidence="6">
    <location>
        <begin position="10"/>
        <end position="352"/>
    </location>
</feature>
<dbReference type="SUPFAM" id="SSF51735">
    <property type="entry name" value="NAD(P)-binding Rossmann-fold domains"/>
    <property type="match status" value="1"/>
</dbReference>
<dbReference type="InterPro" id="IPR013154">
    <property type="entry name" value="ADH-like_N"/>
</dbReference>
<comment type="cofactor">
    <cofactor evidence="1 5">
        <name>Zn(2+)</name>
        <dbReference type="ChEBI" id="CHEBI:29105"/>
    </cofactor>
</comment>
<comment type="caution">
    <text evidence="7">The sequence shown here is derived from an EMBL/GenBank/DDBJ whole genome shotgun (WGS) entry which is preliminary data.</text>
</comment>
<protein>
    <submittedName>
        <fullName evidence="7">NAD(P)-dependent alcohol dehydrogenase</fullName>
    </submittedName>
</protein>
<evidence type="ECO:0000259" key="6">
    <source>
        <dbReference type="SMART" id="SM00829"/>
    </source>
</evidence>
<evidence type="ECO:0000256" key="3">
    <source>
        <dbReference type="ARBA" id="ARBA00022833"/>
    </source>
</evidence>
<keyword evidence="3 5" id="KW-0862">Zinc</keyword>
<dbReference type="InterPro" id="IPR047109">
    <property type="entry name" value="CAD-like"/>
</dbReference>
<evidence type="ECO:0000256" key="1">
    <source>
        <dbReference type="ARBA" id="ARBA00001947"/>
    </source>
</evidence>
<accession>A0ABS8Q3Q6</accession>
<dbReference type="Gene3D" id="3.90.180.10">
    <property type="entry name" value="Medium-chain alcohol dehydrogenases, catalytic domain"/>
    <property type="match status" value="1"/>
</dbReference>
<dbReference type="Pfam" id="PF00107">
    <property type="entry name" value="ADH_zinc_N"/>
    <property type="match status" value="1"/>
</dbReference>
<dbReference type="InterPro" id="IPR029752">
    <property type="entry name" value="D-isomer_DH_CS1"/>
</dbReference>
<evidence type="ECO:0000256" key="4">
    <source>
        <dbReference type="ARBA" id="ARBA00023002"/>
    </source>
</evidence>
<proteinExistence type="inferred from homology"/>
<comment type="similarity">
    <text evidence="5">Belongs to the zinc-containing alcohol dehydrogenase family.</text>
</comment>
<keyword evidence="2 5" id="KW-0479">Metal-binding</keyword>
<dbReference type="SMART" id="SM00829">
    <property type="entry name" value="PKS_ER"/>
    <property type="match status" value="1"/>
</dbReference>
<dbReference type="SUPFAM" id="SSF50129">
    <property type="entry name" value="GroES-like"/>
    <property type="match status" value="1"/>
</dbReference>
<evidence type="ECO:0000313" key="8">
    <source>
        <dbReference type="Proteomes" id="UP001179361"/>
    </source>
</evidence>
<dbReference type="InterPro" id="IPR013149">
    <property type="entry name" value="ADH-like_C"/>
</dbReference>
<dbReference type="InterPro" id="IPR002328">
    <property type="entry name" value="ADH_Zn_CS"/>
</dbReference>
<dbReference type="InterPro" id="IPR020843">
    <property type="entry name" value="ER"/>
</dbReference>
<evidence type="ECO:0000256" key="2">
    <source>
        <dbReference type="ARBA" id="ARBA00022723"/>
    </source>
</evidence>
<dbReference type="Proteomes" id="UP001179361">
    <property type="component" value="Unassembled WGS sequence"/>
</dbReference>
<dbReference type="CDD" id="cd05283">
    <property type="entry name" value="CAD1"/>
    <property type="match status" value="1"/>
</dbReference>
<dbReference type="InterPro" id="IPR036291">
    <property type="entry name" value="NAD(P)-bd_dom_sf"/>
</dbReference>
<evidence type="ECO:0000313" key="7">
    <source>
        <dbReference type="EMBL" id="MCD2516381.1"/>
    </source>
</evidence>
<reference evidence="7" key="1">
    <citation type="submission" date="2021-11" db="EMBL/GenBank/DDBJ databases">
        <title>The complete genome of Massilia sp sp. G4R7.</title>
        <authorList>
            <person name="Liu L."/>
            <person name="Yue J."/>
            <person name="Yuan J."/>
            <person name="Yang F."/>
            <person name="Li L."/>
        </authorList>
    </citation>
    <scope>NUCLEOTIDE SEQUENCE</scope>
    <source>
        <strain evidence="7">G4R7</strain>
    </source>
</reference>
<dbReference type="InterPro" id="IPR011032">
    <property type="entry name" value="GroES-like_sf"/>
</dbReference>
<sequence>MTAKGYGTKHSFTDLKPVQFEREEAGAHDVEIEVLFCGVCHSDIHQVKNEWSNTVYPCVPGHEIVGRVRKVGAHVKAHAVGDLVGVGCMIDSCRTCDPCRGGEENYCESPNSWLATYNGPMVPAKEADGQNIYGRDNTFGGYSDVVVVNEDFVLAIPAGLAPEAAAPILCAGVTTWSPLKEWGVKAGDKVGVLGFGGLGHMAAKLAKALGAEVTVFTRDKEKLEEAQRLGVTGVLEDDDKALEKLANSFDFILSTVPEKHDVNPFVELLKRDSTLCVVGALEPLKPIDNQALAFHRKRVAGSLIGSLAETREVLAFCAEHGIAPDIEIIPIQQINEAYKKVEKADVRFRYVIDMASLKDEKSDFGSI</sequence>
<name>A0ABS8Q3Q6_9BURK</name>
<evidence type="ECO:0000256" key="5">
    <source>
        <dbReference type="RuleBase" id="RU361277"/>
    </source>
</evidence>
<keyword evidence="8" id="KW-1185">Reference proteome</keyword>
<dbReference type="Pfam" id="PF08240">
    <property type="entry name" value="ADH_N"/>
    <property type="match status" value="1"/>
</dbReference>
<dbReference type="Gene3D" id="3.40.50.720">
    <property type="entry name" value="NAD(P)-binding Rossmann-like Domain"/>
    <property type="match status" value="1"/>
</dbReference>
<dbReference type="PROSITE" id="PS00065">
    <property type="entry name" value="D_2_HYDROXYACID_DH_1"/>
    <property type="match status" value="1"/>
</dbReference>
<gene>
    <name evidence="7" type="ORF">LQ564_08645</name>
</gene>
<organism evidence="7 8">
    <name type="scientific">Massilia phyllostachyos</name>
    <dbReference type="NCBI Taxonomy" id="2898585"/>
    <lineage>
        <taxon>Bacteria</taxon>
        <taxon>Pseudomonadati</taxon>
        <taxon>Pseudomonadota</taxon>
        <taxon>Betaproteobacteria</taxon>
        <taxon>Burkholderiales</taxon>
        <taxon>Oxalobacteraceae</taxon>
        <taxon>Telluria group</taxon>
        <taxon>Massilia</taxon>
    </lineage>
</organism>
<dbReference type="EMBL" id="JAJNOC010000002">
    <property type="protein sequence ID" value="MCD2516381.1"/>
    <property type="molecule type" value="Genomic_DNA"/>
</dbReference>
<keyword evidence="4" id="KW-0560">Oxidoreductase</keyword>
<dbReference type="PANTHER" id="PTHR42683">
    <property type="entry name" value="ALDEHYDE REDUCTASE"/>
    <property type="match status" value="1"/>
</dbReference>
<dbReference type="PROSITE" id="PS00059">
    <property type="entry name" value="ADH_ZINC"/>
    <property type="match status" value="1"/>
</dbReference>